<evidence type="ECO:0000256" key="2">
    <source>
        <dbReference type="ARBA" id="ARBA00023134"/>
    </source>
</evidence>
<dbReference type="KEGG" id="vbl:L21SP4_00466"/>
<evidence type="ECO:0000313" key="5">
    <source>
        <dbReference type="EMBL" id="AKJ63746.1"/>
    </source>
</evidence>
<accession>A0A0G3EB72</accession>
<dbReference type="InterPro" id="IPR003008">
    <property type="entry name" value="Tubulin_FtsZ_GTPase"/>
</dbReference>
<dbReference type="RefSeq" id="WP_052881148.1">
    <property type="nucleotide sequence ID" value="NZ_CP010904.1"/>
</dbReference>
<evidence type="ECO:0000256" key="3">
    <source>
        <dbReference type="SAM" id="MobiDB-lite"/>
    </source>
</evidence>
<evidence type="ECO:0000259" key="4">
    <source>
        <dbReference type="SMART" id="SM00864"/>
    </source>
</evidence>
<dbReference type="PANTHER" id="PTHR30314:SF3">
    <property type="entry name" value="MITOCHONDRIAL DIVISION PROTEIN FSZA"/>
    <property type="match status" value="1"/>
</dbReference>
<keyword evidence="1" id="KW-0547">Nucleotide-binding</keyword>
<proteinExistence type="predicted"/>
<organism evidence="5 6">
    <name type="scientific">Kiritimatiella glycovorans</name>
    <dbReference type="NCBI Taxonomy" id="1307763"/>
    <lineage>
        <taxon>Bacteria</taxon>
        <taxon>Pseudomonadati</taxon>
        <taxon>Kiritimatiellota</taxon>
        <taxon>Kiritimatiellia</taxon>
        <taxon>Kiritimatiellales</taxon>
        <taxon>Kiritimatiellaceae</taxon>
        <taxon>Kiritimatiella</taxon>
    </lineage>
</organism>
<dbReference type="InterPro" id="IPR008280">
    <property type="entry name" value="Tub_FtsZ_C"/>
</dbReference>
<feature type="region of interest" description="Disordered" evidence="3">
    <location>
        <begin position="317"/>
        <end position="360"/>
    </location>
</feature>
<reference evidence="6" key="1">
    <citation type="submission" date="2015-02" db="EMBL/GenBank/DDBJ databases">
        <title>Description and complete genome sequence of the first cultured representative of the subdivision 5 of the Verrucomicrobia phylum.</title>
        <authorList>
            <person name="Spring S."/>
            <person name="Bunk B."/>
            <person name="Sproer C."/>
            <person name="Klenk H.-P."/>
        </authorList>
    </citation>
    <scope>NUCLEOTIDE SEQUENCE [LARGE SCALE GENOMIC DNA]</scope>
    <source>
        <strain evidence="6">L21-Fru-AB</strain>
    </source>
</reference>
<keyword evidence="5" id="KW-0132">Cell division</keyword>
<protein>
    <submittedName>
        <fullName evidence="5">Cell division protein FtsZ</fullName>
    </submittedName>
</protein>
<dbReference type="SUPFAM" id="SSF52490">
    <property type="entry name" value="Tubulin nucleotide-binding domain-like"/>
    <property type="match status" value="1"/>
</dbReference>
<dbReference type="Gene3D" id="3.40.50.1440">
    <property type="entry name" value="Tubulin/FtsZ, GTPase domain"/>
    <property type="match status" value="1"/>
</dbReference>
<feature type="compositionally biased region" description="Basic and acidic residues" evidence="3">
    <location>
        <begin position="323"/>
        <end position="333"/>
    </location>
</feature>
<dbReference type="EMBL" id="CP010904">
    <property type="protein sequence ID" value="AKJ63746.1"/>
    <property type="molecule type" value="Genomic_DNA"/>
</dbReference>
<keyword evidence="6" id="KW-1185">Reference proteome</keyword>
<dbReference type="Proteomes" id="UP000035268">
    <property type="component" value="Chromosome"/>
</dbReference>
<dbReference type="GO" id="GO:0005525">
    <property type="term" value="F:GTP binding"/>
    <property type="evidence" value="ECO:0007669"/>
    <property type="project" value="UniProtKB-KW"/>
</dbReference>
<dbReference type="STRING" id="1307763.L21SP4_00466"/>
<keyword evidence="2" id="KW-0342">GTP-binding</keyword>
<dbReference type="GO" id="GO:0051301">
    <property type="term" value="P:cell division"/>
    <property type="evidence" value="ECO:0007669"/>
    <property type="project" value="UniProtKB-KW"/>
</dbReference>
<dbReference type="SUPFAM" id="SSF55307">
    <property type="entry name" value="Tubulin C-terminal domain-like"/>
    <property type="match status" value="1"/>
</dbReference>
<feature type="domain" description="Tubulin/FtsZ GTPase" evidence="4">
    <location>
        <begin position="11"/>
        <end position="202"/>
    </location>
</feature>
<evidence type="ECO:0000313" key="6">
    <source>
        <dbReference type="Proteomes" id="UP000035268"/>
    </source>
</evidence>
<evidence type="ECO:0000256" key="1">
    <source>
        <dbReference type="ARBA" id="ARBA00022741"/>
    </source>
</evidence>
<dbReference type="GO" id="GO:0003924">
    <property type="term" value="F:GTPase activity"/>
    <property type="evidence" value="ECO:0007669"/>
    <property type="project" value="InterPro"/>
</dbReference>
<dbReference type="Pfam" id="PF00091">
    <property type="entry name" value="Tubulin"/>
    <property type="match status" value="1"/>
</dbReference>
<dbReference type="SMART" id="SM00864">
    <property type="entry name" value="Tubulin"/>
    <property type="match status" value="1"/>
</dbReference>
<name>A0A0G3EB72_9BACT</name>
<sequence length="380" mass="40987">MAEVPEVNMPRIMLLGVGGAGLNILGRARALWPEGLRLAAIDTDAQHLSCCGVPETRLIGETVTRAFSTGSSPDLGRRAAQSDASGIRAMIGDLDLLFVIAGLGGGTASGALPQIIRWARADNIMTMTFAVMPFEFEPEAARRHAEQALQELRAASNVVVPVRNDLLAEENDERTIQESLALADRWILPGVAALARIFCEDGVINLDFGAVGAMLQGGEGQAVFACTEVDREAASGAVEQLFRHPLLGGDESIGRARGGLIGLTAGNDFRLTELRSMVSEWSARLPEPAVRNWGVSLNEGMSARLGLVTLLMLAPEEEEEAGEERQDGGEGERRGRRPVQIEMDIDASPRGPFAKLEPTLFRGQNLDEPTYLRRNIRISR</sequence>
<dbReference type="OrthoDB" id="9813375at2"/>
<reference evidence="5 6" key="2">
    <citation type="journal article" date="2016" name="ISME J.">
        <title>Characterization of the first cultured representative of Verrucomicrobia subdivision 5 indicates the proposal of a novel phylum.</title>
        <authorList>
            <person name="Spring S."/>
            <person name="Bunk B."/>
            <person name="Sproer C."/>
            <person name="Schumann P."/>
            <person name="Rohde M."/>
            <person name="Tindall B.J."/>
            <person name="Klenk H.P."/>
        </authorList>
    </citation>
    <scope>NUCLEOTIDE SEQUENCE [LARGE SCALE GENOMIC DNA]</scope>
    <source>
        <strain evidence="5 6">L21-Fru-AB</strain>
    </source>
</reference>
<gene>
    <name evidence="5" type="primary">ftsZ</name>
    <name evidence="5" type="ORF">L21SP4_00466</name>
</gene>
<dbReference type="AlphaFoldDB" id="A0A0G3EB72"/>
<dbReference type="PANTHER" id="PTHR30314">
    <property type="entry name" value="CELL DIVISION PROTEIN FTSZ-RELATED"/>
    <property type="match status" value="1"/>
</dbReference>
<dbReference type="GO" id="GO:0005737">
    <property type="term" value="C:cytoplasm"/>
    <property type="evidence" value="ECO:0007669"/>
    <property type="project" value="TreeGrafter"/>
</dbReference>
<keyword evidence="5" id="KW-0131">Cell cycle</keyword>
<dbReference type="GO" id="GO:0032153">
    <property type="term" value="C:cell division site"/>
    <property type="evidence" value="ECO:0007669"/>
    <property type="project" value="TreeGrafter"/>
</dbReference>
<dbReference type="InterPro" id="IPR036525">
    <property type="entry name" value="Tubulin/FtsZ_GTPase_sf"/>
</dbReference>
<dbReference type="InterPro" id="IPR045061">
    <property type="entry name" value="FtsZ/CetZ"/>
</dbReference>
<dbReference type="PRINTS" id="PR00423">
    <property type="entry name" value="CELLDVISFTSZ"/>
</dbReference>